<dbReference type="CTD" id="24594920"/>
<reference evidence="8" key="2">
    <citation type="journal article" date="2019" name="Gigascience">
        <title>High-quality Schistosoma haematobium genome achieved by single-molecule and long-range sequencing.</title>
        <authorList>
            <person name="Stroehlein A.J."/>
            <person name="Korhonen P.K."/>
            <person name="Chong T.M."/>
            <person name="Lim Y.L."/>
            <person name="Chan K.G."/>
            <person name="Webster B."/>
            <person name="Rollinson D."/>
            <person name="Brindley P.J."/>
            <person name="Gasser R.B."/>
            <person name="Young N.D."/>
        </authorList>
    </citation>
    <scope>NUCLEOTIDE SEQUENCE</scope>
</reference>
<name>A0A922LMG0_SCHHA</name>
<keyword evidence="9" id="KW-1185">Reference proteome</keyword>
<evidence type="ECO:0000256" key="1">
    <source>
        <dbReference type="ARBA" id="ARBA00004123"/>
    </source>
</evidence>
<evidence type="ECO:0000313" key="9">
    <source>
        <dbReference type="Proteomes" id="UP000471633"/>
    </source>
</evidence>
<evidence type="ECO:0000259" key="7">
    <source>
        <dbReference type="Pfam" id="PF25756"/>
    </source>
</evidence>
<comment type="caution">
    <text evidence="8">The sequence shown here is derived from an EMBL/GenBank/DDBJ whole genome shotgun (WGS) entry which is preliminary data.</text>
</comment>
<dbReference type="Proteomes" id="UP000471633">
    <property type="component" value="Unassembled WGS sequence"/>
</dbReference>
<dbReference type="KEGG" id="shx:MS3_00002747"/>
<evidence type="ECO:0000256" key="3">
    <source>
        <dbReference type="ARBA" id="ARBA00007147"/>
    </source>
</evidence>
<dbReference type="EMBL" id="AMPZ03000002">
    <property type="protein sequence ID" value="KAH9589817.1"/>
    <property type="molecule type" value="Genomic_DNA"/>
</dbReference>
<feature type="compositionally biased region" description="Low complexity" evidence="6">
    <location>
        <begin position="1113"/>
        <end position="1136"/>
    </location>
</feature>
<evidence type="ECO:0000256" key="5">
    <source>
        <dbReference type="ARBA" id="ARBA00023242"/>
    </source>
</evidence>
<reference evidence="8" key="3">
    <citation type="submission" date="2021-06" db="EMBL/GenBank/DDBJ databases">
        <title>Chromosome-level genome assembly for S. haematobium.</title>
        <authorList>
            <person name="Stroehlein A.J."/>
        </authorList>
    </citation>
    <scope>NUCLEOTIDE SEQUENCE</scope>
</reference>
<evidence type="ECO:0000256" key="2">
    <source>
        <dbReference type="ARBA" id="ARBA00004286"/>
    </source>
</evidence>
<feature type="region of interest" description="Disordered" evidence="6">
    <location>
        <begin position="1113"/>
        <end position="1143"/>
    </location>
</feature>
<evidence type="ECO:0000256" key="4">
    <source>
        <dbReference type="ARBA" id="ARBA00022454"/>
    </source>
</evidence>
<dbReference type="GeneID" id="24594920"/>
<feature type="region of interest" description="Disordered" evidence="6">
    <location>
        <begin position="1337"/>
        <end position="1373"/>
    </location>
</feature>
<dbReference type="GO" id="GO:0032039">
    <property type="term" value="C:integrator complex"/>
    <property type="evidence" value="ECO:0007669"/>
    <property type="project" value="TreeGrafter"/>
</dbReference>
<evidence type="ECO:0000256" key="6">
    <source>
        <dbReference type="SAM" id="MobiDB-lite"/>
    </source>
</evidence>
<reference evidence="8" key="4">
    <citation type="journal article" date="2022" name="PLoS Pathog.">
        <title>Chromosome-level genome of Schistosoma haematobium underpins genome-wide explorations of molecular variation.</title>
        <authorList>
            <person name="Stroehlein A.J."/>
            <person name="Korhonen P.K."/>
            <person name="Lee V.V."/>
            <person name="Ralph S.A."/>
            <person name="Mentink-Kane M."/>
            <person name="You H."/>
            <person name="McManus D.P."/>
            <person name="Tchuente L.T."/>
            <person name="Stothard J.R."/>
            <person name="Kaur P."/>
            <person name="Dudchenko O."/>
            <person name="Aiden E.L."/>
            <person name="Yang B."/>
            <person name="Yang H."/>
            <person name="Emery A.M."/>
            <person name="Webster B.L."/>
            <person name="Brindley P.J."/>
            <person name="Rollinson D."/>
            <person name="Chang B.C.H."/>
            <person name="Gasser R.B."/>
            <person name="Young N.D."/>
        </authorList>
    </citation>
    <scope>NUCLEOTIDE SEQUENCE</scope>
</reference>
<gene>
    <name evidence="8" type="ORF">MS3_00002747</name>
</gene>
<dbReference type="InterPro" id="IPR057980">
    <property type="entry name" value="TPR_INTS8"/>
</dbReference>
<comment type="subcellular location">
    <subcellularLocation>
        <location evidence="2">Chromosome</location>
    </subcellularLocation>
    <subcellularLocation>
        <location evidence="1">Nucleus</location>
    </subcellularLocation>
</comment>
<accession>A0A922LMG0</accession>
<dbReference type="PANTHER" id="PTHR13350">
    <property type="entry name" value="INTEGRATOR COMPLEX SUBUNIT 8"/>
    <property type="match status" value="1"/>
</dbReference>
<dbReference type="PANTHER" id="PTHR13350:SF1">
    <property type="entry name" value="INTEGRATOR COMPLEX SUBUNIT 8"/>
    <property type="match status" value="1"/>
</dbReference>
<dbReference type="RefSeq" id="XP_051070353.1">
    <property type="nucleotide sequence ID" value="XM_051210371.1"/>
</dbReference>
<keyword evidence="5" id="KW-0539">Nucleus</keyword>
<reference evidence="8" key="1">
    <citation type="journal article" date="2012" name="Nat. Genet.">
        <title>Whole-genome sequence of Schistosoma haematobium.</title>
        <authorList>
            <person name="Young N.D."/>
            <person name="Jex A.R."/>
            <person name="Li B."/>
            <person name="Liu S."/>
            <person name="Yang L."/>
            <person name="Xiong Z."/>
            <person name="Li Y."/>
            <person name="Cantacessi C."/>
            <person name="Hall R.S."/>
            <person name="Xu X."/>
            <person name="Chen F."/>
            <person name="Wu X."/>
            <person name="Zerlotini A."/>
            <person name="Oliveira G."/>
            <person name="Hofmann A."/>
            <person name="Zhang G."/>
            <person name="Fang X."/>
            <person name="Kang Y."/>
            <person name="Campbell B.E."/>
            <person name="Loukas A."/>
            <person name="Ranganathan S."/>
            <person name="Rollinson D."/>
            <person name="Rinaldi G."/>
            <person name="Brindley P.J."/>
            <person name="Yang H."/>
            <person name="Wang J."/>
            <person name="Wang J."/>
            <person name="Gasser R.B."/>
        </authorList>
    </citation>
    <scope>NUCLEOTIDE SEQUENCE</scope>
</reference>
<dbReference type="GO" id="GO:0034472">
    <property type="term" value="P:snRNA 3'-end processing"/>
    <property type="evidence" value="ECO:0007669"/>
    <property type="project" value="InterPro"/>
</dbReference>
<dbReference type="Pfam" id="PF25756">
    <property type="entry name" value="TPR_INTS8"/>
    <property type="match status" value="1"/>
</dbReference>
<dbReference type="InterPro" id="IPR038751">
    <property type="entry name" value="INTS8"/>
</dbReference>
<feature type="compositionally biased region" description="Low complexity" evidence="6">
    <location>
        <begin position="1337"/>
        <end position="1347"/>
    </location>
</feature>
<comment type="similarity">
    <text evidence="3">Belongs to the Integrator subunit 8 family.</text>
</comment>
<organism evidence="8 9">
    <name type="scientific">Schistosoma haematobium</name>
    <name type="common">Blood fluke</name>
    <dbReference type="NCBI Taxonomy" id="6185"/>
    <lineage>
        <taxon>Eukaryota</taxon>
        <taxon>Metazoa</taxon>
        <taxon>Spiralia</taxon>
        <taxon>Lophotrochozoa</taxon>
        <taxon>Platyhelminthes</taxon>
        <taxon>Trematoda</taxon>
        <taxon>Digenea</taxon>
        <taxon>Strigeidida</taxon>
        <taxon>Schistosomatoidea</taxon>
        <taxon>Schistosomatidae</taxon>
        <taxon>Schistosoma</taxon>
    </lineage>
</organism>
<keyword evidence="4" id="KW-0158">Chromosome</keyword>
<feature type="compositionally biased region" description="Basic residues" evidence="6">
    <location>
        <begin position="1364"/>
        <end position="1373"/>
    </location>
</feature>
<dbReference type="GO" id="GO:0005694">
    <property type="term" value="C:chromosome"/>
    <property type="evidence" value="ECO:0007669"/>
    <property type="project" value="UniProtKB-SubCell"/>
</dbReference>
<sequence length="1636" mass="183043">MKFGDVEQDWLFYLAQPNKLLSDIEGLTISHQLELLKQSLSQAEISERKTSLTNCENNSVDNFIGENETMNPDDIFVESSRLFKKSKVLDIMSLQIAANLKFNLNLFRVISEMPIKLLARLYRVLVMSTSKFSSVLQPLFENAINKENIFIINPYGYYRWSQLNPMTIYGLMSYHIWCLHVSHTSSMLPHPFRNLTPIVSGLTEIPEVAFFADNRVEVGVVLTRIQESVNQLNEINSLLDDLNIARPLPSVFSALNSMFPTVFEPKIKSAQDDQNHNGLSDFVLNNSIPLSKSYLSASLNFVLGRYAFQQQQFTQSQKLFQIAYDEMQDQKFEYLDEAGATPKLLQAYLSACKSYTSSDCIANEFSLFQSDNQFLETFCRLLEVNTSDSHHKDSINIFWIQPLDTSSTTSVNMESKVCSGLLTTIEDHLYQVLLNVDQFFIDDSSNPYIPISLGVRNKLESLCLKQLHNCISLLDNTNDTARNMPSTKQSKHTKKLLSNDKMSIFNAVHQLFTKVHICNTVDRLMFESIELPLSLSTELLMNIPERNFESSTKKEHRSSSSLSSSSSFSPPFIDVIIGREFLFDCLTSIMEKLSTKNSNLSSSSQFIVICQYVRYLVQEGICLLGNLVHKPLPKSNYELNSVQKNYQDLLKTLVSHKLMDFLPESCGKYIQSIFQAVNSGSSSETEVNSNPICAFIPDLLSDLPNLDIDLDSNLYQIDSDGLNSLGLGFWTDYEVYQNTASFRQQVPRGGSPFGIVGDVDMRSLANQHQSPSTSFPHMSIPQSRVTGGHGPFVHQSLQTFTRENPLVCDLQVIRHLLITRNPTDVNMSVDYLLRSGMTPNGILELNGSWLPSLHYLASLEIVGPHPINENSSTNPIDLLLSSSGNIMWGITVLIQLAKGSSIIRHEMSPFTGARAFLIAALNNLASINPIVPPPSSSSVNHVTTTSGHVVGKQSRPCDAFQWIRAGIRHELLLVDLLEFLNPSSFNNFGGNNNQSHSITKSTLHPGQVSLNDLIRRVKICLCYAAGLSSNANSLETKMESMNLIALSKELIAAATCFLLMVKECDFLYPMSIPSKSISLPSGSISFCVACAGSLDLIRILLHFHEVLHSSSVSHESSNSTTTSSSSSTTTTTNSHVNSEKQNSNHSIKNILSATVKFGNADRLKTVINEFYGLIIHGCLVSANNSIDTINNLALSGSEQSVLQQQHQRSSRNYHPDTLSNRSGISLSSLYIIGEMLATIDEISLLMSTVGLKFPLDNKRILSNYSFIGLQLLDYLIIGFAQITHQICGKFNLQILEQIINCFNTVNNVENIKNNEQVNEDTLTTTKGTTTTITTSVTNTSTDSQSTTRFRSSRWDKPKDNLSTTKKHNNSNKRYHSDSHECVSFLDKQLWILDLETNSSICGKSLCDHLNYFLNWGLTARPERIDWLILRGEIEFFVKNYRQALSTYLEFGSVVTDAFSKNVLSVFFTKELVFRMMCCLQYLGLFYESVVLSQFGPSSDESLVDNVIQIINSLGENSNGWPITQIDTFSTAVINQQPCSFDNSTSADCLRGSCGGSLLHTTLDCPDSLIPYLWNIRLLSALERSASNRGALLQSTKFKARINNPELNANNPDEILLENRCALNLEYLRYLSNVYLI</sequence>
<evidence type="ECO:0000313" key="8">
    <source>
        <dbReference type="EMBL" id="KAH9589817.1"/>
    </source>
</evidence>
<feature type="domain" description="INTS8 TPR repeats" evidence="7">
    <location>
        <begin position="1377"/>
        <end position="1495"/>
    </location>
</feature>
<protein>
    <recommendedName>
        <fullName evidence="7">INTS8 TPR repeats domain-containing protein</fullName>
    </recommendedName>
</protein>
<proteinExistence type="inferred from homology"/>